<protein>
    <recommendedName>
        <fullName evidence="3">SIS domain-containing protein</fullName>
    </recommendedName>
</protein>
<dbReference type="InterPro" id="IPR017552">
    <property type="entry name" value="PHI/rmpB"/>
</dbReference>
<reference evidence="2" key="1">
    <citation type="journal article" date="2019" name="Int. J. Syst. Evol. Microbiol.">
        <title>The Global Catalogue of Microorganisms (GCM) 10K type strain sequencing project: providing services to taxonomists for standard genome sequencing and annotation.</title>
        <authorList>
            <consortium name="The Broad Institute Genomics Platform"/>
            <consortium name="The Broad Institute Genome Sequencing Center for Infectious Disease"/>
            <person name="Wu L."/>
            <person name="Ma J."/>
        </authorList>
    </citation>
    <scope>NUCLEOTIDE SEQUENCE [LARGE SCALE GENOMIC DNA]</scope>
    <source>
        <strain evidence="2">JCM 17459</strain>
    </source>
</reference>
<accession>A0ABP6UQ97</accession>
<evidence type="ECO:0008006" key="3">
    <source>
        <dbReference type="Google" id="ProtNLM"/>
    </source>
</evidence>
<dbReference type="EMBL" id="BAABBA010000039">
    <property type="protein sequence ID" value="GAA3512732.1"/>
    <property type="molecule type" value="Genomic_DNA"/>
</dbReference>
<dbReference type="PANTHER" id="PTHR43443">
    <property type="entry name" value="3-HEXULOSE-6-PHOSPHATE ISOMERASE"/>
    <property type="match status" value="1"/>
</dbReference>
<dbReference type="PANTHER" id="PTHR43443:SF1">
    <property type="entry name" value="3-HEXULOSE-6-PHOSPHATE ISOMERASE"/>
    <property type="match status" value="1"/>
</dbReference>
<keyword evidence="2" id="KW-1185">Reference proteome</keyword>
<sequence>MVISGSGRTAGLVAMAEKAHSAGAAVATITTDTAGPIGQLATAYLALPGQTRLGADIQATAATSIQPVGTLFEQLAWLACDSLIVLLRERTGQSNDELIERHANLVACR</sequence>
<evidence type="ECO:0000313" key="2">
    <source>
        <dbReference type="Proteomes" id="UP001499841"/>
    </source>
</evidence>
<dbReference type="Proteomes" id="UP001499841">
    <property type="component" value="Unassembled WGS sequence"/>
</dbReference>
<proteinExistence type="predicted"/>
<organism evidence="1 2">
    <name type="scientific">Georgenia daeguensis</name>
    <dbReference type="NCBI Taxonomy" id="908355"/>
    <lineage>
        <taxon>Bacteria</taxon>
        <taxon>Bacillati</taxon>
        <taxon>Actinomycetota</taxon>
        <taxon>Actinomycetes</taxon>
        <taxon>Micrococcales</taxon>
        <taxon>Bogoriellaceae</taxon>
        <taxon>Georgenia</taxon>
    </lineage>
</organism>
<comment type="caution">
    <text evidence="1">The sequence shown here is derived from an EMBL/GenBank/DDBJ whole genome shotgun (WGS) entry which is preliminary data.</text>
</comment>
<name>A0ABP6UQ97_9MICO</name>
<dbReference type="Gene3D" id="3.40.50.10490">
    <property type="entry name" value="Glucose-6-phosphate isomerase like protein, domain 1"/>
    <property type="match status" value="1"/>
</dbReference>
<evidence type="ECO:0000313" key="1">
    <source>
        <dbReference type="EMBL" id="GAA3512732.1"/>
    </source>
</evidence>
<dbReference type="SUPFAM" id="SSF53697">
    <property type="entry name" value="SIS domain"/>
    <property type="match status" value="1"/>
</dbReference>
<gene>
    <name evidence="1" type="ORF">GCM10022262_40890</name>
</gene>
<dbReference type="InterPro" id="IPR046348">
    <property type="entry name" value="SIS_dom_sf"/>
</dbReference>